<protein>
    <submittedName>
        <fullName evidence="2">Uncharacterized protein</fullName>
    </submittedName>
</protein>
<evidence type="ECO:0000256" key="1">
    <source>
        <dbReference type="SAM" id="MobiDB-lite"/>
    </source>
</evidence>
<feature type="compositionally biased region" description="Basic residues" evidence="1">
    <location>
        <begin position="20"/>
        <end position="33"/>
    </location>
</feature>
<keyword evidence="3" id="KW-1185">Reference proteome</keyword>
<name>A0ABV5G6Y2_9MICC</name>
<gene>
    <name evidence="2" type="ORF">ACFFX0_27245</name>
</gene>
<evidence type="ECO:0000313" key="2">
    <source>
        <dbReference type="EMBL" id="MFB9074685.1"/>
    </source>
</evidence>
<dbReference type="Proteomes" id="UP001589575">
    <property type="component" value="Unassembled WGS sequence"/>
</dbReference>
<feature type="region of interest" description="Disordered" evidence="1">
    <location>
        <begin position="1"/>
        <end position="90"/>
    </location>
</feature>
<evidence type="ECO:0000313" key="3">
    <source>
        <dbReference type="Proteomes" id="UP001589575"/>
    </source>
</evidence>
<dbReference type="EMBL" id="JBHMFI010000002">
    <property type="protein sequence ID" value="MFB9074685.1"/>
    <property type="molecule type" value="Genomic_DNA"/>
</dbReference>
<comment type="caution">
    <text evidence="2">The sequence shown here is derived from an EMBL/GenBank/DDBJ whole genome shotgun (WGS) entry which is preliminary data.</text>
</comment>
<proteinExistence type="predicted"/>
<organism evidence="2 3">
    <name type="scientific">Citricoccus parietis</name>
    <dbReference type="NCBI Taxonomy" id="592307"/>
    <lineage>
        <taxon>Bacteria</taxon>
        <taxon>Bacillati</taxon>
        <taxon>Actinomycetota</taxon>
        <taxon>Actinomycetes</taxon>
        <taxon>Micrococcales</taxon>
        <taxon>Micrococcaceae</taxon>
        <taxon>Citricoccus</taxon>
    </lineage>
</organism>
<sequence length="90" mass="9333">MAGGDRVVLLPGRSRPVHPAGRRTPHRSRRPCTRLRGPADHSDGDCQLPGMVRCRTGHHRDPGAAGAHGPGAAPPGPESTAHRCAAVRGG</sequence>
<reference evidence="2 3" key="1">
    <citation type="submission" date="2024-09" db="EMBL/GenBank/DDBJ databases">
        <authorList>
            <person name="Sun Q."/>
            <person name="Mori K."/>
        </authorList>
    </citation>
    <scope>NUCLEOTIDE SEQUENCE [LARGE SCALE GENOMIC DNA]</scope>
    <source>
        <strain evidence="2 3">CCM 7609</strain>
    </source>
</reference>
<accession>A0ABV5G6Y2</accession>